<dbReference type="InterPro" id="IPR011701">
    <property type="entry name" value="MFS"/>
</dbReference>
<dbReference type="HOGENOM" id="CLU_001265_10_6_9"/>
<dbReference type="GO" id="GO:0005886">
    <property type="term" value="C:plasma membrane"/>
    <property type="evidence" value="ECO:0007669"/>
    <property type="project" value="UniProtKB-SubCell"/>
</dbReference>
<dbReference type="Pfam" id="PF07690">
    <property type="entry name" value="MFS_1"/>
    <property type="match status" value="1"/>
</dbReference>
<proteinExistence type="predicted"/>
<keyword evidence="3" id="KW-1003">Cell membrane</keyword>
<reference evidence="9 10" key="2">
    <citation type="journal article" date="2011" name="J. Bacteriol.">
        <title>Complete genome sequence of the anaerobic, halophilic alkalithermophile Natranaerobius thermophilus JW/NM-WN-LF.</title>
        <authorList>
            <person name="Zhao B."/>
            <person name="Mesbah N.M."/>
            <person name="Dalin E."/>
            <person name="Goodwin L."/>
            <person name="Nolan M."/>
            <person name="Pitluck S."/>
            <person name="Chertkov O."/>
            <person name="Brettin T.S."/>
            <person name="Han J."/>
            <person name="Larimer F.W."/>
            <person name="Land M.L."/>
            <person name="Hauser L."/>
            <person name="Kyrpides N."/>
            <person name="Wiegel J."/>
        </authorList>
    </citation>
    <scope>NUCLEOTIDE SEQUENCE [LARGE SCALE GENOMIC DNA]</scope>
    <source>
        <strain evidence="10">ATCC BAA-1301 / DSM 18059 / JW/NM-WN-LF</strain>
    </source>
</reference>
<evidence type="ECO:0000256" key="6">
    <source>
        <dbReference type="ARBA" id="ARBA00023136"/>
    </source>
</evidence>
<feature type="transmembrane region" description="Helical" evidence="7">
    <location>
        <begin position="103"/>
        <end position="124"/>
    </location>
</feature>
<dbReference type="AlphaFoldDB" id="B2A785"/>
<dbReference type="SUPFAM" id="SSF103473">
    <property type="entry name" value="MFS general substrate transporter"/>
    <property type="match status" value="1"/>
</dbReference>
<keyword evidence="4 7" id="KW-0812">Transmembrane</keyword>
<dbReference type="RefSeq" id="WP_012447163.1">
    <property type="nucleotide sequence ID" value="NC_010718.1"/>
</dbReference>
<feature type="transmembrane region" description="Helical" evidence="7">
    <location>
        <begin position="77"/>
        <end position="97"/>
    </location>
</feature>
<dbReference type="KEGG" id="nth:Nther_0686"/>
<dbReference type="PANTHER" id="PTHR43124">
    <property type="entry name" value="PURINE EFFLUX PUMP PBUE"/>
    <property type="match status" value="1"/>
</dbReference>
<comment type="subcellular location">
    <subcellularLocation>
        <location evidence="1">Cell membrane</location>
        <topology evidence="1">Multi-pass membrane protein</topology>
    </subcellularLocation>
</comment>
<dbReference type="Proteomes" id="UP000001683">
    <property type="component" value="Chromosome"/>
</dbReference>
<feature type="transmembrane region" description="Helical" evidence="7">
    <location>
        <begin position="379"/>
        <end position="403"/>
    </location>
</feature>
<dbReference type="EMBL" id="CP001034">
    <property type="protein sequence ID" value="ACB84279.1"/>
    <property type="molecule type" value="Genomic_DNA"/>
</dbReference>
<name>B2A785_NATTJ</name>
<evidence type="ECO:0000256" key="5">
    <source>
        <dbReference type="ARBA" id="ARBA00022989"/>
    </source>
</evidence>
<dbReference type="InterPro" id="IPR050189">
    <property type="entry name" value="MFS_Efflux_Transporters"/>
</dbReference>
<dbReference type="InParanoid" id="B2A785"/>
<dbReference type="InterPro" id="IPR020846">
    <property type="entry name" value="MFS_dom"/>
</dbReference>
<dbReference type="PROSITE" id="PS50850">
    <property type="entry name" value="MFS"/>
    <property type="match status" value="1"/>
</dbReference>
<dbReference type="PROSITE" id="PS00216">
    <property type="entry name" value="SUGAR_TRANSPORT_1"/>
    <property type="match status" value="1"/>
</dbReference>
<evidence type="ECO:0000256" key="7">
    <source>
        <dbReference type="SAM" id="Phobius"/>
    </source>
</evidence>
<evidence type="ECO:0000259" key="8">
    <source>
        <dbReference type="PROSITE" id="PS50850"/>
    </source>
</evidence>
<feature type="transmembrane region" description="Helical" evidence="7">
    <location>
        <begin position="12"/>
        <end position="30"/>
    </location>
</feature>
<keyword evidence="6 7" id="KW-0472">Membrane</keyword>
<feature type="transmembrane region" description="Helical" evidence="7">
    <location>
        <begin position="322"/>
        <end position="342"/>
    </location>
</feature>
<dbReference type="GO" id="GO:0022857">
    <property type="term" value="F:transmembrane transporter activity"/>
    <property type="evidence" value="ECO:0007669"/>
    <property type="project" value="InterPro"/>
</dbReference>
<reference evidence="9 10" key="1">
    <citation type="submission" date="2008-04" db="EMBL/GenBank/DDBJ databases">
        <title>Complete sequence of chromosome of Natranaerobius thermophilus JW/NM-WN-LF.</title>
        <authorList>
            <consortium name="US DOE Joint Genome Institute"/>
            <person name="Copeland A."/>
            <person name="Lucas S."/>
            <person name="Lapidus A."/>
            <person name="Glavina del Rio T."/>
            <person name="Dalin E."/>
            <person name="Tice H."/>
            <person name="Bruce D."/>
            <person name="Goodwin L."/>
            <person name="Pitluck S."/>
            <person name="Chertkov O."/>
            <person name="Brettin T."/>
            <person name="Detter J.C."/>
            <person name="Han C."/>
            <person name="Kuske C.R."/>
            <person name="Schmutz J."/>
            <person name="Larimer F."/>
            <person name="Land M."/>
            <person name="Hauser L."/>
            <person name="Kyrpides N."/>
            <person name="Lykidis A."/>
            <person name="Mesbah N.M."/>
            <person name="Wiegel J."/>
        </authorList>
    </citation>
    <scope>NUCLEOTIDE SEQUENCE [LARGE SCALE GENOMIC DNA]</scope>
    <source>
        <strain evidence="10">ATCC BAA-1301 / DSM 18059 / JW/NM-WN-LF</strain>
    </source>
</reference>
<gene>
    <name evidence="9" type="ordered locus">Nther_0686</name>
</gene>
<keyword evidence="2" id="KW-0813">Transport</keyword>
<evidence type="ECO:0000256" key="3">
    <source>
        <dbReference type="ARBA" id="ARBA00022475"/>
    </source>
</evidence>
<dbReference type="InterPro" id="IPR005829">
    <property type="entry name" value="Sugar_transporter_CS"/>
</dbReference>
<evidence type="ECO:0000313" key="9">
    <source>
        <dbReference type="EMBL" id="ACB84279.1"/>
    </source>
</evidence>
<feature type="transmembrane region" description="Helical" evidence="7">
    <location>
        <begin position="296"/>
        <end position="316"/>
    </location>
</feature>
<protein>
    <submittedName>
        <fullName evidence="9">Major facilitator superfamily MFS_1</fullName>
    </submittedName>
</protein>
<evidence type="ECO:0000256" key="2">
    <source>
        <dbReference type="ARBA" id="ARBA00022448"/>
    </source>
</evidence>
<dbReference type="InterPro" id="IPR036259">
    <property type="entry name" value="MFS_trans_sf"/>
</dbReference>
<feature type="domain" description="Major facilitator superfamily (MFS) profile" evidence="8">
    <location>
        <begin position="11"/>
        <end position="409"/>
    </location>
</feature>
<sequence length="411" mass="44571">MRTLQGNIPGYMIVMILSMGAFGVMGGALVAPALPTIGRAFEVPEGQQGFILSVYTLAAALSLPFIGYLIDVIGRRRVALACLLIDGAAGVSIIFAPSFGVVLILRFIQGIGIAGLIPVAMTIIGDLFSGEKRLQIMGYLTGIISLGAAVIPTLGGALASFDWRFVFAVYGLGFVFALFFLFTLPETSPFHFNAGSSSDNNNNQGDKTNQNTAHKSPIEYINSLFTVFKNKSIRNIMFQPLMNYFFLYALVTFFPIFLVTVHGFAEIFNGLALSMQGLFSAIIASRADLAARFMTWWQRISIGFILKGIAFLLMPLWPTGSFLLSISIIIYGVGFGIVSPTIYNRATKLPPQDLIGSVVAIFNTMRFLGMTLSPFLLGIILGFTTLNVVFLIVGVVSIMWGTFSMSQKMIA</sequence>
<dbReference type="PRINTS" id="PR01036">
    <property type="entry name" value="TCRTETB"/>
</dbReference>
<evidence type="ECO:0000256" key="1">
    <source>
        <dbReference type="ARBA" id="ARBA00004651"/>
    </source>
</evidence>
<dbReference type="Gene3D" id="1.20.1250.20">
    <property type="entry name" value="MFS general substrate transporter like domains"/>
    <property type="match status" value="1"/>
</dbReference>
<dbReference type="CDD" id="cd17473">
    <property type="entry name" value="MFS_arabinose_efflux_permease_like"/>
    <property type="match status" value="1"/>
</dbReference>
<feature type="transmembrane region" description="Helical" evidence="7">
    <location>
        <begin position="241"/>
        <end position="261"/>
    </location>
</feature>
<evidence type="ECO:0000256" key="4">
    <source>
        <dbReference type="ARBA" id="ARBA00022692"/>
    </source>
</evidence>
<dbReference type="STRING" id="457570.Nther_0686"/>
<evidence type="ECO:0000313" key="10">
    <source>
        <dbReference type="Proteomes" id="UP000001683"/>
    </source>
</evidence>
<keyword evidence="5 7" id="KW-1133">Transmembrane helix</keyword>
<accession>B2A785</accession>
<dbReference type="eggNOG" id="COG2814">
    <property type="taxonomic scope" value="Bacteria"/>
</dbReference>
<organism evidence="9 10">
    <name type="scientific">Natranaerobius thermophilus (strain ATCC BAA-1301 / DSM 18059 / JW/NM-WN-LF)</name>
    <dbReference type="NCBI Taxonomy" id="457570"/>
    <lineage>
        <taxon>Bacteria</taxon>
        <taxon>Bacillati</taxon>
        <taxon>Bacillota</taxon>
        <taxon>Clostridia</taxon>
        <taxon>Natranaerobiales</taxon>
        <taxon>Natranaerobiaceae</taxon>
        <taxon>Natranaerobius</taxon>
    </lineage>
</organism>
<dbReference type="PANTHER" id="PTHR43124:SF3">
    <property type="entry name" value="CHLORAMPHENICOL EFFLUX PUMP RV0191"/>
    <property type="match status" value="1"/>
</dbReference>
<feature type="transmembrane region" description="Helical" evidence="7">
    <location>
        <begin position="136"/>
        <end position="159"/>
    </location>
</feature>
<feature type="transmembrane region" description="Helical" evidence="7">
    <location>
        <begin position="165"/>
        <end position="184"/>
    </location>
</feature>
<keyword evidence="10" id="KW-1185">Reference proteome</keyword>
<feature type="transmembrane region" description="Helical" evidence="7">
    <location>
        <begin position="50"/>
        <end position="70"/>
    </location>
</feature>